<dbReference type="SUPFAM" id="SSF53335">
    <property type="entry name" value="S-adenosyl-L-methionine-dependent methyltransferases"/>
    <property type="match status" value="2"/>
</dbReference>
<dbReference type="InterPro" id="IPR029063">
    <property type="entry name" value="SAM-dependent_MTases_sf"/>
</dbReference>
<evidence type="ECO:0000256" key="3">
    <source>
        <dbReference type="ARBA" id="ARBA00012834"/>
    </source>
</evidence>
<evidence type="ECO:0000256" key="9">
    <source>
        <dbReference type="ARBA" id="ARBA00032526"/>
    </source>
</evidence>
<evidence type="ECO:0000256" key="2">
    <source>
        <dbReference type="ARBA" id="ARBA00010703"/>
    </source>
</evidence>
<protein>
    <recommendedName>
        <fullName evidence="4">Leucine carboxyl methyltransferase 1</fullName>
        <ecNumber evidence="3">2.1.1.233</ecNumber>
    </recommendedName>
    <alternativeName>
        <fullName evidence="8">Protein phosphatase methyltransferase 1</fullName>
    </alternativeName>
    <alternativeName>
        <fullName evidence="9">[Phosphatase 2A protein]-leucine-carboxy methyltransferase 1</fullName>
    </alternativeName>
</protein>
<feature type="compositionally biased region" description="Low complexity" evidence="10">
    <location>
        <begin position="34"/>
        <end position="51"/>
    </location>
</feature>
<comment type="caution">
    <text evidence="11">The sequence shown here is derived from an EMBL/GenBank/DDBJ whole genome shotgun (WGS) entry which is preliminary data.</text>
</comment>
<comment type="similarity">
    <text evidence="2">Belongs to the methyltransferase superfamily. LCMT family.</text>
</comment>
<accession>A0A167ZZK5</accession>
<dbReference type="Gene3D" id="3.40.50.150">
    <property type="entry name" value="Vaccinia Virus protein VP39"/>
    <property type="match status" value="1"/>
</dbReference>
<comment type="catalytic activity">
    <reaction evidence="1">
        <text>[phosphatase 2A protein]-C-terminal L-leucine + S-adenosyl-L-methionine = [phosphatase 2A protein]-C-terminal L-leucine methyl ester + S-adenosyl-L-homocysteine</text>
        <dbReference type="Rhea" id="RHEA:48544"/>
        <dbReference type="Rhea" id="RHEA-COMP:12134"/>
        <dbReference type="Rhea" id="RHEA-COMP:12135"/>
        <dbReference type="ChEBI" id="CHEBI:57856"/>
        <dbReference type="ChEBI" id="CHEBI:59789"/>
        <dbReference type="ChEBI" id="CHEBI:90516"/>
        <dbReference type="ChEBI" id="CHEBI:90517"/>
        <dbReference type="EC" id="2.1.1.233"/>
    </reaction>
</comment>
<evidence type="ECO:0000256" key="4">
    <source>
        <dbReference type="ARBA" id="ARBA00017497"/>
    </source>
</evidence>
<evidence type="ECO:0000256" key="8">
    <source>
        <dbReference type="ARBA" id="ARBA00029681"/>
    </source>
</evidence>
<keyword evidence="5" id="KW-0489">Methyltransferase</keyword>
<evidence type="ECO:0000313" key="11">
    <source>
        <dbReference type="EMBL" id="OAA68070.1"/>
    </source>
</evidence>
<dbReference type="Proteomes" id="UP000076874">
    <property type="component" value="Unassembled WGS sequence"/>
</dbReference>
<keyword evidence="6" id="KW-0808">Transferase</keyword>
<sequence length="496" mass="52134">MADGKAAGTPTPPPGVTTPATSSAAAPLPPPMSAPSIPNLLARLGSGPPRAGRGGRRGRGRGREAAHGHRDNYGHDHGHGNDRPSGRGSATNHNAVIQGTDTDAAISRLSAVDIGLLEDPFAQFFAGDGGPSPRRLPIINRGTYTRTQALDTIIGAFLSHPSSPPDASEAGPPPRQVVSLGAGTDTRSLRLLSQQKGAFHNVIYHEIDFPAVSTRKRNIVQSVPVLRSLLANPITEHDPVPIGDNNGRTDEPSDASKKVTQHRSWCADLGRGNQLWGHGLDLRALATATVVTGSEAGGQDNGGNTTATTTAAAAAATTDTANQGRRRGLELAGLRRDVPTLVVSECCLCYLQPSEAAGVLRWFADRIPQPAGAAADAAGAALGVVLYEPIRPHDPFGRTMVANLAARGIVMPTLAVYPDGTAQEARLRQEAGLARAGHRTVDAIWDAWVSAAEKERVNQLDGLDEVEEWILLASHYVVAWGSRGSYFDAAWAQLYP</sequence>
<dbReference type="InterPro" id="IPR016651">
    <property type="entry name" value="LCMT1"/>
</dbReference>
<dbReference type="GO" id="GO:0032259">
    <property type="term" value="P:methylation"/>
    <property type="evidence" value="ECO:0007669"/>
    <property type="project" value="UniProtKB-KW"/>
</dbReference>
<dbReference type="PANTHER" id="PTHR13600">
    <property type="entry name" value="LEUCINE CARBOXYL METHYLTRANSFERASE"/>
    <property type="match status" value="1"/>
</dbReference>
<dbReference type="EMBL" id="AZHD01000001">
    <property type="protein sequence ID" value="OAA68070.1"/>
    <property type="molecule type" value="Genomic_DNA"/>
</dbReference>
<feature type="compositionally biased region" description="Low complexity" evidence="10">
    <location>
        <begin position="302"/>
        <end position="323"/>
    </location>
</feature>
<feature type="region of interest" description="Disordered" evidence="10">
    <location>
        <begin position="1"/>
        <end position="94"/>
    </location>
</feature>
<evidence type="ECO:0000256" key="5">
    <source>
        <dbReference type="ARBA" id="ARBA00022603"/>
    </source>
</evidence>
<dbReference type="OrthoDB" id="203237at2759"/>
<dbReference type="PANTHER" id="PTHR13600:SF21">
    <property type="entry name" value="LEUCINE CARBOXYL METHYLTRANSFERASE 1"/>
    <property type="match status" value="1"/>
</dbReference>
<evidence type="ECO:0000256" key="6">
    <source>
        <dbReference type="ARBA" id="ARBA00022679"/>
    </source>
</evidence>
<organism evidence="11 12">
    <name type="scientific">Niveomyces insectorum RCEF 264</name>
    <dbReference type="NCBI Taxonomy" id="1081102"/>
    <lineage>
        <taxon>Eukaryota</taxon>
        <taxon>Fungi</taxon>
        <taxon>Dikarya</taxon>
        <taxon>Ascomycota</taxon>
        <taxon>Pezizomycotina</taxon>
        <taxon>Sordariomycetes</taxon>
        <taxon>Hypocreomycetidae</taxon>
        <taxon>Hypocreales</taxon>
        <taxon>Cordycipitaceae</taxon>
        <taxon>Niveomyces</taxon>
    </lineage>
</organism>
<gene>
    <name evidence="11" type="ORF">SPI_00265</name>
</gene>
<evidence type="ECO:0000256" key="7">
    <source>
        <dbReference type="ARBA" id="ARBA00022691"/>
    </source>
</evidence>
<feature type="compositionally biased region" description="Basic and acidic residues" evidence="10">
    <location>
        <begin position="61"/>
        <end position="85"/>
    </location>
</feature>
<proteinExistence type="inferred from homology"/>
<dbReference type="EC" id="2.1.1.233" evidence="3"/>
<evidence type="ECO:0000313" key="12">
    <source>
        <dbReference type="Proteomes" id="UP000076874"/>
    </source>
</evidence>
<feature type="compositionally biased region" description="Low complexity" evidence="10">
    <location>
        <begin position="17"/>
        <end position="26"/>
    </location>
</feature>
<evidence type="ECO:0000256" key="1">
    <source>
        <dbReference type="ARBA" id="ARBA00000724"/>
    </source>
</evidence>
<name>A0A167ZZK5_9HYPO</name>
<evidence type="ECO:0000256" key="10">
    <source>
        <dbReference type="SAM" id="MobiDB-lite"/>
    </source>
</evidence>
<reference evidence="11 12" key="1">
    <citation type="journal article" date="2016" name="Genome Biol. Evol.">
        <title>Divergent and convergent evolution of fungal pathogenicity.</title>
        <authorList>
            <person name="Shang Y."/>
            <person name="Xiao G."/>
            <person name="Zheng P."/>
            <person name="Cen K."/>
            <person name="Zhan S."/>
            <person name="Wang C."/>
        </authorList>
    </citation>
    <scope>NUCLEOTIDE SEQUENCE [LARGE SCALE GENOMIC DNA]</scope>
    <source>
        <strain evidence="11 12">RCEF 264</strain>
    </source>
</reference>
<keyword evidence="7" id="KW-0949">S-adenosyl-L-methionine</keyword>
<dbReference type="Pfam" id="PF04072">
    <property type="entry name" value="LCM"/>
    <property type="match status" value="1"/>
</dbReference>
<dbReference type="GO" id="GO:0018423">
    <property type="term" value="F:protein C-terminal leucine carboxyl O-methyltransferase activity"/>
    <property type="evidence" value="ECO:0007669"/>
    <property type="project" value="UniProtKB-EC"/>
</dbReference>
<dbReference type="AlphaFoldDB" id="A0A167ZZK5"/>
<dbReference type="InterPro" id="IPR007213">
    <property type="entry name" value="Ppm1/Ppm2/Tcmp"/>
</dbReference>
<dbReference type="STRING" id="1081102.A0A167ZZK5"/>
<keyword evidence="12" id="KW-1185">Reference proteome</keyword>
<feature type="region of interest" description="Disordered" evidence="10">
    <location>
        <begin position="296"/>
        <end position="324"/>
    </location>
</feature>